<keyword evidence="3" id="KW-1185">Reference proteome</keyword>
<dbReference type="InParanoid" id="J9DLB9"/>
<dbReference type="InterPro" id="IPR019340">
    <property type="entry name" value="Histone_AcTrfase_su3"/>
</dbReference>
<comment type="caution">
    <text evidence="2">The sequence shown here is derived from an EMBL/GenBank/DDBJ whole genome shotgun (WGS) entry which is preliminary data.</text>
</comment>
<dbReference type="Proteomes" id="UP000003163">
    <property type="component" value="Unassembled WGS sequence"/>
</dbReference>
<name>J9DLB9_EDHAE</name>
<feature type="region of interest" description="Disordered" evidence="1">
    <location>
        <begin position="291"/>
        <end position="315"/>
    </location>
</feature>
<dbReference type="Pfam" id="PF10198">
    <property type="entry name" value="Ada3"/>
    <property type="match status" value="1"/>
</dbReference>
<gene>
    <name evidence="2" type="ORF">EDEG_03396</name>
</gene>
<dbReference type="VEuPathDB" id="MicrosporidiaDB:EDEG_03396"/>
<feature type="compositionally biased region" description="Basic and acidic residues" evidence="1">
    <location>
        <begin position="354"/>
        <end position="363"/>
    </location>
</feature>
<proteinExistence type="predicted"/>
<reference evidence="3" key="2">
    <citation type="submission" date="2015-07" db="EMBL/GenBank/DDBJ databases">
        <title>Contrasting host-pathogen interactions and genome evolution in two generalist and specialist microsporidian pathogens of mosquitoes.</title>
        <authorList>
            <consortium name="The Broad Institute Genomics Platform"/>
            <consortium name="The Broad Institute Genome Sequencing Center for Infectious Disease"/>
            <person name="Cuomo C.A."/>
            <person name="Sanscrainte N.D."/>
            <person name="Goldberg J.M."/>
            <person name="Heiman D."/>
            <person name="Young S."/>
            <person name="Zeng Q."/>
            <person name="Becnel J.J."/>
            <person name="Birren B.W."/>
        </authorList>
    </citation>
    <scope>NUCLEOTIDE SEQUENCE [LARGE SCALE GENOMIC DNA]</scope>
    <source>
        <strain evidence="3">USNM 41457</strain>
    </source>
</reference>
<feature type="compositionally biased region" description="Polar residues" evidence="1">
    <location>
        <begin position="334"/>
        <end position="353"/>
    </location>
</feature>
<dbReference type="AlphaFoldDB" id="J9DLB9"/>
<protein>
    <submittedName>
        <fullName evidence="2">Uncharacterized protein</fullName>
    </submittedName>
</protein>
<dbReference type="EMBL" id="AFBI03000086">
    <property type="protein sequence ID" value="EJW02152.1"/>
    <property type="molecule type" value="Genomic_DNA"/>
</dbReference>
<feature type="region of interest" description="Disordered" evidence="1">
    <location>
        <begin position="195"/>
        <end position="217"/>
    </location>
</feature>
<feature type="region of interest" description="Disordered" evidence="1">
    <location>
        <begin position="334"/>
        <end position="367"/>
    </location>
</feature>
<organism evidence="2 3">
    <name type="scientific">Edhazardia aedis (strain USNM 41457)</name>
    <name type="common">Microsporidian parasite</name>
    <dbReference type="NCBI Taxonomy" id="1003232"/>
    <lineage>
        <taxon>Eukaryota</taxon>
        <taxon>Fungi</taxon>
        <taxon>Fungi incertae sedis</taxon>
        <taxon>Microsporidia</taxon>
        <taxon>Edhazardia</taxon>
    </lineage>
</organism>
<dbReference type="HOGENOM" id="CLU_446196_0_0_1"/>
<accession>J9DLB9</accession>
<evidence type="ECO:0000313" key="2">
    <source>
        <dbReference type="EMBL" id="EJW02152.1"/>
    </source>
</evidence>
<evidence type="ECO:0000256" key="1">
    <source>
        <dbReference type="SAM" id="MobiDB-lite"/>
    </source>
</evidence>
<reference evidence="2 3" key="1">
    <citation type="submission" date="2011-08" db="EMBL/GenBank/DDBJ databases">
        <authorList>
            <person name="Liu Z.J."/>
            <person name="Shi F.L."/>
            <person name="Lu J.Q."/>
            <person name="Li M."/>
            <person name="Wang Z.L."/>
        </authorList>
    </citation>
    <scope>NUCLEOTIDE SEQUENCE [LARGE SCALE GENOMIC DNA]</scope>
    <source>
        <strain evidence="2 3">USNM 41457</strain>
    </source>
</reference>
<evidence type="ECO:0000313" key="3">
    <source>
        <dbReference type="Proteomes" id="UP000003163"/>
    </source>
</evidence>
<feature type="compositionally biased region" description="Polar residues" evidence="1">
    <location>
        <begin position="196"/>
        <end position="208"/>
    </location>
</feature>
<sequence>MRNFLRTPKRDTSGIKMRGNEGIDNFNNINDLDETNCTSSEQKLFLSKSVSISGNSTAKQINNNALPIKLNGELNSKIIDVAGHSSLDSNSNVFSSKNSNPSEVNSNLNFPFNLRNTEKKSVRKHLVESRNELFENIELLGETTSLRENCGSRARKKIIKSEKNIETQTTNILEEINTKNDNLFINANNKFGAHSAVQNQKTQLSEDSYSSEKTENEKIASASMKNLENYKKNYQSSQIISRTLKKSFEKNVFLNKMNTERIEKNSDSSEIVFKVFEKDSNKENIHLASYKNSNSSENIENNEKSESNSNKISKHFDPKNIEISEEKNSCYTENNTKNILNTKSPSPIDSTANKGKDKHERSKAIHSTTAPHKLPETIANQVAHTTFLNYCSDFLVDINTKSLKSITKKKEPNIDKFLNANNSYFKEITYKELLLSAFIDQNEPFELEETEKDLKLNSFLKTVNEKEDQNKEQFLKNFFEANNIVNDKHNDKQEMIADKYKKQLEINNRRKEKLFYIIKQRMVYKAYFTTLRTIENEIVCLYSKRVKTRKKTKNDEFLGQVNELIKKRQQLIDSFSNHCRIYEKLMYDFSAIFNEENINVKNLGFDQKNFFM</sequence>